<dbReference type="STRING" id="1801766.A2997_00250"/>
<evidence type="ECO:0000256" key="3">
    <source>
        <dbReference type="ARBA" id="ARBA00023002"/>
    </source>
</evidence>
<accession>A0A1F6WNQ2</accession>
<keyword evidence="2" id="KW-0274">FAD</keyword>
<organism evidence="7 8">
    <name type="scientific">Candidatus Nomurabacteria bacterium RIFCSPLOWO2_01_FULL_36_10b</name>
    <dbReference type="NCBI Taxonomy" id="1801766"/>
    <lineage>
        <taxon>Bacteria</taxon>
        <taxon>Candidatus Nomuraibacteriota</taxon>
    </lineage>
</organism>
<name>A0A1F6WNQ2_9BACT</name>
<dbReference type="InterPro" id="IPR050097">
    <property type="entry name" value="Ferredoxin-NADP_redctase_2"/>
</dbReference>
<evidence type="ECO:0000313" key="8">
    <source>
        <dbReference type="Proteomes" id="UP000179448"/>
    </source>
</evidence>
<evidence type="ECO:0000256" key="4">
    <source>
        <dbReference type="ARBA" id="ARBA00023157"/>
    </source>
</evidence>
<dbReference type="PRINTS" id="PR00368">
    <property type="entry name" value="FADPNR"/>
</dbReference>
<feature type="domain" description="FAD/NAD(P)-binding" evidence="6">
    <location>
        <begin position="3"/>
        <end position="283"/>
    </location>
</feature>
<dbReference type="InterPro" id="IPR008255">
    <property type="entry name" value="Pyr_nucl-diS_OxRdtase_2_AS"/>
</dbReference>
<dbReference type="AlphaFoldDB" id="A0A1F6WNQ2"/>
<dbReference type="Pfam" id="PF07992">
    <property type="entry name" value="Pyr_redox_2"/>
    <property type="match status" value="1"/>
</dbReference>
<keyword evidence="4" id="KW-1015">Disulfide bond</keyword>
<evidence type="ECO:0000259" key="6">
    <source>
        <dbReference type="Pfam" id="PF07992"/>
    </source>
</evidence>
<proteinExistence type="predicted"/>
<evidence type="ECO:0000313" key="7">
    <source>
        <dbReference type="EMBL" id="OGI83521.1"/>
    </source>
</evidence>
<evidence type="ECO:0000256" key="1">
    <source>
        <dbReference type="ARBA" id="ARBA00022630"/>
    </source>
</evidence>
<keyword evidence="1" id="KW-0285">Flavoprotein</keyword>
<evidence type="ECO:0000256" key="2">
    <source>
        <dbReference type="ARBA" id="ARBA00022827"/>
    </source>
</evidence>
<comment type="caution">
    <text evidence="7">The sequence shown here is derived from an EMBL/GenBank/DDBJ whole genome shotgun (WGS) entry which is preliminary data.</text>
</comment>
<keyword evidence="5" id="KW-0676">Redox-active center</keyword>
<reference evidence="7 8" key="1">
    <citation type="journal article" date="2016" name="Nat. Commun.">
        <title>Thousands of microbial genomes shed light on interconnected biogeochemical processes in an aquifer system.</title>
        <authorList>
            <person name="Anantharaman K."/>
            <person name="Brown C.T."/>
            <person name="Hug L.A."/>
            <person name="Sharon I."/>
            <person name="Castelle C.J."/>
            <person name="Probst A.J."/>
            <person name="Thomas B.C."/>
            <person name="Singh A."/>
            <person name="Wilkins M.J."/>
            <person name="Karaoz U."/>
            <person name="Brodie E.L."/>
            <person name="Williams K.H."/>
            <person name="Hubbard S.S."/>
            <person name="Banfield J.F."/>
        </authorList>
    </citation>
    <scope>NUCLEOTIDE SEQUENCE [LARGE SCALE GENOMIC DNA]</scope>
</reference>
<dbReference type="Proteomes" id="UP000179448">
    <property type="component" value="Unassembled WGS sequence"/>
</dbReference>
<dbReference type="PRINTS" id="PR00469">
    <property type="entry name" value="PNDRDTASEII"/>
</dbReference>
<dbReference type="InterPro" id="IPR023753">
    <property type="entry name" value="FAD/NAD-binding_dom"/>
</dbReference>
<evidence type="ECO:0000256" key="5">
    <source>
        <dbReference type="ARBA" id="ARBA00023284"/>
    </source>
</evidence>
<dbReference type="GO" id="GO:0016668">
    <property type="term" value="F:oxidoreductase activity, acting on a sulfur group of donors, NAD(P) as acceptor"/>
    <property type="evidence" value="ECO:0007669"/>
    <property type="project" value="UniProtKB-ARBA"/>
</dbReference>
<dbReference type="EMBL" id="MFUQ01000015">
    <property type="protein sequence ID" value="OGI83521.1"/>
    <property type="molecule type" value="Genomic_DNA"/>
</dbReference>
<protein>
    <recommendedName>
        <fullName evidence="6">FAD/NAD(P)-binding domain-containing protein</fullName>
    </recommendedName>
</protein>
<sequence>MTYDLIIIGAGPAGCGATIYSARKQLKTLLITPSFGGQSDVSSEIYNWIGTKAISGTNLARSMEEHVRSYVGEYLTIVTKESATKLSKNEDGTFSLSTDKNIYMSRSILITAGSGRRKLSIPGADTFENKGIVYCASCDGPLFSGQDVAVIGGGNAGFETAMQLLAYCKHVTLLNRSASFKADAVTIKHVASNPHMTILAEVEPIAIIGEKFVTGLTYKSTKTGEETTIPVTGIFVEIGQIPNSAFVDGFVNLDKYKRIIVDHRTQRTSINGIWAAGDITDGLYHQNNISVGDAIKAIENIYLYIKAGG</sequence>
<keyword evidence="3" id="KW-0560">Oxidoreductase</keyword>
<dbReference type="PROSITE" id="PS00573">
    <property type="entry name" value="PYRIDINE_REDOX_2"/>
    <property type="match status" value="1"/>
</dbReference>
<dbReference type="Gene3D" id="3.50.50.60">
    <property type="entry name" value="FAD/NAD(P)-binding domain"/>
    <property type="match status" value="2"/>
</dbReference>
<gene>
    <name evidence="7" type="ORF">A2997_00250</name>
</gene>
<dbReference type="PANTHER" id="PTHR48105">
    <property type="entry name" value="THIOREDOXIN REDUCTASE 1-RELATED-RELATED"/>
    <property type="match status" value="1"/>
</dbReference>
<dbReference type="InterPro" id="IPR036188">
    <property type="entry name" value="FAD/NAD-bd_sf"/>
</dbReference>
<dbReference type="SUPFAM" id="SSF51905">
    <property type="entry name" value="FAD/NAD(P)-binding domain"/>
    <property type="match status" value="1"/>
</dbReference>